<dbReference type="STRING" id="1777138.AWB77_06739"/>
<dbReference type="AlphaFoldDB" id="A0A158E8L2"/>
<protein>
    <submittedName>
        <fullName evidence="1">Uncharacterized protein</fullName>
    </submittedName>
</protein>
<proteinExistence type="predicted"/>
<sequence>MTFACVGAGIALLAVVGLIRNTANDWREA</sequence>
<dbReference type="EMBL" id="FCNX02000029">
    <property type="protein sequence ID" value="SAL03215.1"/>
    <property type="molecule type" value="Genomic_DNA"/>
</dbReference>
<reference evidence="1" key="1">
    <citation type="submission" date="2016-01" db="EMBL/GenBank/DDBJ databases">
        <authorList>
            <person name="Peeters C."/>
        </authorList>
    </citation>
    <scope>NUCLEOTIDE SEQUENCE</scope>
    <source>
        <strain evidence="1">LMG 29320</strain>
    </source>
</reference>
<evidence type="ECO:0000313" key="2">
    <source>
        <dbReference type="Proteomes" id="UP000054903"/>
    </source>
</evidence>
<gene>
    <name evidence="1" type="ORF">AWB77_06739</name>
</gene>
<organism evidence="1 2">
    <name type="scientific">Caballeronia fortuita</name>
    <dbReference type="NCBI Taxonomy" id="1777138"/>
    <lineage>
        <taxon>Bacteria</taxon>
        <taxon>Pseudomonadati</taxon>
        <taxon>Pseudomonadota</taxon>
        <taxon>Betaproteobacteria</taxon>
        <taxon>Burkholderiales</taxon>
        <taxon>Burkholderiaceae</taxon>
        <taxon>Caballeronia</taxon>
    </lineage>
</organism>
<evidence type="ECO:0000313" key="1">
    <source>
        <dbReference type="EMBL" id="SAL03215.1"/>
    </source>
</evidence>
<dbReference type="Proteomes" id="UP000054903">
    <property type="component" value="Unassembled WGS sequence"/>
</dbReference>
<name>A0A158E8L2_9BURK</name>
<accession>A0A158E8L2</accession>
<keyword evidence="2" id="KW-1185">Reference proteome</keyword>
<comment type="caution">
    <text evidence="1">The sequence shown here is derived from an EMBL/GenBank/DDBJ whole genome shotgun (WGS) entry which is preliminary data.</text>
</comment>